<dbReference type="InterPro" id="IPR013783">
    <property type="entry name" value="Ig-like_fold"/>
</dbReference>
<feature type="domain" description="IPT/TIG" evidence="2">
    <location>
        <begin position="119"/>
        <end position="175"/>
    </location>
</feature>
<evidence type="ECO:0000313" key="3">
    <source>
        <dbReference type="EnsemblMetazoa" id="CLYHEMP021193.1"/>
    </source>
</evidence>
<evidence type="ECO:0000259" key="2">
    <source>
        <dbReference type="Pfam" id="PF01833"/>
    </source>
</evidence>
<feature type="domain" description="IPT/TIG" evidence="2">
    <location>
        <begin position="28"/>
        <end position="114"/>
    </location>
</feature>
<dbReference type="OrthoDB" id="125363at2759"/>
<dbReference type="PANTHER" id="PTHR46769">
    <property type="entry name" value="POLYCYSTIC KIDNEY AND HEPATIC DISEASE 1 (AUTOSOMAL RECESSIVE)-LIKE 1"/>
    <property type="match status" value="1"/>
</dbReference>
<reference evidence="3" key="1">
    <citation type="submission" date="2021-01" db="UniProtKB">
        <authorList>
            <consortium name="EnsemblMetazoa"/>
        </authorList>
    </citation>
    <scope>IDENTIFICATION</scope>
</reference>
<proteinExistence type="predicted"/>
<name>A0A7M5XC92_9CNID</name>
<dbReference type="SUPFAM" id="SSF81296">
    <property type="entry name" value="E set domains"/>
    <property type="match status" value="2"/>
</dbReference>
<dbReference type="InterPro" id="IPR014756">
    <property type="entry name" value="Ig_E-set"/>
</dbReference>
<sequence length="183" mass="18631">QVVVEVNGIISSCQSDSCAFEYRNEDTPSVTSVSPTSGFGGISPCQSPVVVECAGCGDSLEDLQVFFGDVEASIETILGNQITVCPGISAAGSVTVRVEVAGKGSSTGAHTFTYDIELDNIEPLTGPLTGGTVIQLNGKGFGTIVDDVSVTVGDNDCNVIEVTSSTVRCSTPSGVVDGAEDVK</sequence>
<dbReference type="InterPro" id="IPR002909">
    <property type="entry name" value="IPT_dom"/>
</dbReference>
<organism evidence="3 4">
    <name type="scientific">Clytia hemisphaerica</name>
    <dbReference type="NCBI Taxonomy" id="252671"/>
    <lineage>
        <taxon>Eukaryota</taxon>
        <taxon>Metazoa</taxon>
        <taxon>Cnidaria</taxon>
        <taxon>Hydrozoa</taxon>
        <taxon>Hydroidolina</taxon>
        <taxon>Leptothecata</taxon>
        <taxon>Obeliida</taxon>
        <taxon>Clytiidae</taxon>
        <taxon>Clytia</taxon>
    </lineage>
</organism>
<dbReference type="EnsemblMetazoa" id="CLYHEMT021193.1">
    <property type="protein sequence ID" value="CLYHEMP021193.1"/>
    <property type="gene ID" value="CLYHEMG021193"/>
</dbReference>
<dbReference type="InterPro" id="IPR052387">
    <property type="entry name" value="Fibrocystin"/>
</dbReference>
<dbReference type="AlphaFoldDB" id="A0A7M5XC92"/>
<dbReference type="Pfam" id="PF01833">
    <property type="entry name" value="TIG"/>
    <property type="match status" value="2"/>
</dbReference>
<dbReference type="CDD" id="cd00603">
    <property type="entry name" value="IPT_PCSR"/>
    <property type="match status" value="1"/>
</dbReference>
<evidence type="ECO:0000256" key="1">
    <source>
        <dbReference type="ARBA" id="ARBA00022729"/>
    </source>
</evidence>
<dbReference type="Proteomes" id="UP000594262">
    <property type="component" value="Unplaced"/>
</dbReference>
<keyword evidence="1" id="KW-0732">Signal</keyword>
<dbReference type="PANTHER" id="PTHR46769:SF2">
    <property type="entry name" value="FIBROCYSTIN-L ISOFORM 2 PRECURSOR-RELATED"/>
    <property type="match status" value="1"/>
</dbReference>
<evidence type="ECO:0000313" key="4">
    <source>
        <dbReference type="Proteomes" id="UP000594262"/>
    </source>
</evidence>
<dbReference type="Gene3D" id="2.60.40.10">
    <property type="entry name" value="Immunoglobulins"/>
    <property type="match status" value="2"/>
</dbReference>
<keyword evidence="4" id="KW-1185">Reference proteome</keyword>
<accession>A0A7M5XC92</accession>
<protein>
    <recommendedName>
        <fullName evidence="2">IPT/TIG domain-containing protein</fullName>
    </recommendedName>
</protein>